<dbReference type="AlphaFoldDB" id="A0A1I4CDF4"/>
<evidence type="ECO:0000313" key="2">
    <source>
        <dbReference type="EMBL" id="SFK78813.1"/>
    </source>
</evidence>
<name>A0A1I4CDF4_9GAMM</name>
<organism evidence="2 4">
    <name type="scientific">Azotobacter beijerinckii</name>
    <dbReference type="NCBI Taxonomy" id="170623"/>
    <lineage>
        <taxon>Bacteria</taxon>
        <taxon>Pseudomonadati</taxon>
        <taxon>Pseudomonadota</taxon>
        <taxon>Gammaproteobacteria</taxon>
        <taxon>Pseudomonadales</taxon>
        <taxon>Pseudomonadaceae</taxon>
        <taxon>Azotobacter</taxon>
    </lineage>
</organism>
<keyword evidence="3" id="KW-1185">Reference proteome</keyword>
<proteinExistence type="predicted"/>
<evidence type="ECO:0000313" key="4">
    <source>
        <dbReference type="Proteomes" id="UP000199579"/>
    </source>
</evidence>
<dbReference type="Proteomes" id="UP000198861">
    <property type="component" value="Unassembled WGS sequence"/>
</dbReference>
<reference evidence="2 4" key="1">
    <citation type="submission" date="2016-10" db="EMBL/GenBank/DDBJ databases">
        <authorList>
            <person name="de Groot N.N."/>
        </authorList>
    </citation>
    <scope>NUCLEOTIDE SEQUENCE [LARGE SCALE GENOMIC DNA]</scope>
    <source>
        <strain evidence="2 4">DSM 381</strain>
    </source>
</reference>
<dbReference type="Proteomes" id="UP000199579">
    <property type="component" value="Unassembled WGS sequence"/>
</dbReference>
<evidence type="ECO:0000313" key="3">
    <source>
        <dbReference type="Proteomes" id="UP000198861"/>
    </source>
</evidence>
<dbReference type="EMBL" id="FOKJ01000200">
    <property type="protein sequence ID" value="SFB65329.1"/>
    <property type="molecule type" value="Genomic_DNA"/>
</dbReference>
<accession>A0A1I4CDF4</accession>
<dbReference type="EMBL" id="FOSX01000024">
    <property type="protein sequence ID" value="SFK78813.1"/>
    <property type="molecule type" value="Genomic_DNA"/>
</dbReference>
<evidence type="ECO:0000313" key="1">
    <source>
        <dbReference type="EMBL" id="SFB65329.1"/>
    </source>
</evidence>
<gene>
    <name evidence="1" type="ORF">SAMN04244571_04810</name>
    <name evidence="2" type="ORF">SAMN04244574_01858</name>
</gene>
<sequence>MIIGRSNVQVKGRPRYADVPVSEAHDLNRMLGLGQFFIYLNDMFWTKLDLLSSAKLSSAVWVIV</sequence>
<protein>
    <submittedName>
        <fullName evidence="2">Uncharacterized protein</fullName>
    </submittedName>
</protein>
<reference evidence="1 3" key="2">
    <citation type="submission" date="2016-10" db="EMBL/GenBank/DDBJ databases">
        <authorList>
            <person name="Varghese N."/>
            <person name="Submissions S."/>
        </authorList>
    </citation>
    <scope>NUCLEOTIDE SEQUENCE [LARGE SCALE GENOMIC DNA]</scope>
    <source>
        <strain evidence="1 3">DSM 282</strain>
    </source>
</reference>